<dbReference type="OrthoDB" id="433924at2759"/>
<gene>
    <name evidence="2" type="ORF">E0Z10_g293</name>
</gene>
<dbReference type="EMBL" id="SKBN01000003">
    <property type="protein sequence ID" value="TGJ88387.1"/>
    <property type="molecule type" value="Genomic_DNA"/>
</dbReference>
<dbReference type="AlphaFoldDB" id="A0A4Z0YWN8"/>
<accession>A0A4Z0YWN8</accession>
<name>A0A4Z0YWN8_9PEZI</name>
<sequence length="293" mass="32692">MESLNFASHGETDRFQVPGIDLGDRRVAFITIDSEPCRKVSGSRGIGPIQVRVEGERRSDTVGGVFPDSEDELPEDELPEDELPEDGNILPDVATESPHQDTPILDLPVLATPGPRSVLRRPGCSWKHNPTPWTPEDEGELLSKYKQKTPVYQFPGYDRPPSSGSETEPEIRNSANEWEDVGDGVMMYCTSAMPTNPEGATLAKRERLPSSMDIDYANGPIFARSAYNVVQETIEVKEPFRPLRLHRWNRGLSSSSTKMSLGLKPQIPRLEDFRHKLDIRYLGPNINIEGLGD</sequence>
<comment type="caution">
    <text evidence="2">The sequence shown here is derived from an EMBL/GenBank/DDBJ whole genome shotgun (WGS) entry which is preliminary data.</text>
</comment>
<feature type="region of interest" description="Disordered" evidence="1">
    <location>
        <begin position="151"/>
        <end position="174"/>
    </location>
</feature>
<organism evidence="2 3">
    <name type="scientific">Xylaria hypoxylon</name>
    <dbReference type="NCBI Taxonomy" id="37992"/>
    <lineage>
        <taxon>Eukaryota</taxon>
        <taxon>Fungi</taxon>
        <taxon>Dikarya</taxon>
        <taxon>Ascomycota</taxon>
        <taxon>Pezizomycotina</taxon>
        <taxon>Sordariomycetes</taxon>
        <taxon>Xylariomycetidae</taxon>
        <taxon>Xylariales</taxon>
        <taxon>Xylariaceae</taxon>
        <taxon>Xylaria</taxon>
    </lineage>
</organism>
<reference evidence="2 3" key="1">
    <citation type="submission" date="2019-03" db="EMBL/GenBank/DDBJ databases">
        <title>Draft genome sequence of Xylaria hypoxylon DSM 108379, a ubiquitous saprotrophic-parasitic fungi on hardwood.</title>
        <authorList>
            <person name="Buettner E."/>
            <person name="Leonhardt S."/>
            <person name="Gebauer A.M."/>
            <person name="Liers C."/>
            <person name="Hofrichter M."/>
            <person name="Kellner H."/>
        </authorList>
    </citation>
    <scope>NUCLEOTIDE SEQUENCE [LARGE SCALE GENOMIC DNA]</scope>
    <source>
        <strain evidence="2 3">DSM 108379</strain>
    </source>
</reference>
<evidence type="ECO:0000313" key="2">
    <source>
        <dbReference type="EMBL" id="TGJ88387.1"/>
    </source>
</evidence>
<keyword evidence="3" id="KW-1185">Reference proteome</keyword>
<feature type="compositionally biased region" description="Acidic residues" evidence="1">
    <location>
        <begin position="68"/>
        <end position="85"/>
    </location>
</feature>
<evidence type="ECO:0000256" key="1">
    <source>
        <dbReference type="SAM" id="MobiDB-lite"/>
    </source>
</evidence>
<evidence type="ECO:0000313" key="3">
    <source>
        <dbReference type="Proteomes" id="UP000297716"/>
    </source>
</evidence>
<feature type="region of interest" description="Disordered" evidence="1">
    <location>
        <begin position="54"/>
        <end position="101"/>
    </location>
</feature>
<dbReference type="STRING" id="37992.A0A4Z0YWN8"/>
<protein>
    <submittedName>
        <fullName evidence="2">Uncharacterized protein</fullName>
    </submittedName>
</protein>
<dbReference type="Proteomes" id="UP000297716">
    <property type="component" value="Unassembled WGS sequence"/>
</dbReference>
<proteinExistence type="predicted"/>